<evidence type="ECO:0000313" key="1">
    <source>
        <dbReference type="EMBL" id="EJU18742.1"/>
    </source>
</evidence>
<dbReference type="EMBL" id="ALKK01000011">
    <property type="protein sequence ID" value="EJU18742.1"/>
    <property type="molecule type" value="Genomic_DNA"/>
</dbReference>
<dbReference type="AlphaFoldDB" id="A0AAN4ATZ1"/>
<sequence>MRKENKITRKNIRGEFFPDVKKDWYKHQYQFRLIKGGFVVHSTIFYLEKGKVVRAETETTHKEIAPASIRWHNELQRAIRMIWGNRGLRNQLFGL</sequence>
<dbReference type="Proteomes" id="UP000003120">
    <property type="component" value="Unassembled WGS sequence"/>
</dbReference>
<organism evidence="1 2">
    <name type="scientific">Fusobacterium necrophorum subsp. funduliforme Fnf 1007</name>
    <dbReference type="NCBI Taxonomy" id="1161424"/>
    <lineage>
        <taxon>Bacteria</taxon>
        <taxon>Fusobacteriati</taxon>
        <taxon>Fusobacteriota</taxon>
        <taxon>Fusobacteriia</taxon>
        <taxon>Fusobacteriales</taxon>
        <taxon>Fusobacteriaceae</taxon>
        <taxon>Fusobacterium</taxon>
    </lineage>
</organism>
<accession>A0AAN4ATZ1</accession>
<dbReference type="GeneID" id="75075263"/>
<reference evidence="1 2" key="1">
    <citation type="submission" date="2012-07" db="EMBL/GenBank/DDBJ databases">
        <authorList>
            <person name="Durkin A.S."/>
            <person name="McCorrison J."/>
            <person name="Torralba M."/>
            <person name="Gillis M."/>
            <person name="Methe B."/>
            <person name="Sutton G."/>
            <person name="Nelson K.E."/>
        </authorList>
    </citation>
    <scope>NUCLEOTIDE SEQUENCE [LARGE SCALE GENOMIC DNA]</scope>
    <source>
        <strain evidence="1 2">Fnf 1007</strain>
    </source>
</reference>
<comment type="caution">
    <text evidence="1">The sequence shown here is derived from an EMBL/GenBank/DDBJ whole genome shotgun (WGS) entry which is preliminary data.</text>
</comment>
<name>A0AAN4ATZ1_9FUSO</name>
<gene>
    <name evidence="1" type="ORF">HMPREF1127_1045</name>
</gene>
<proteinExistence type="predicted"/>
<protein>
    <submittedName>
        <fullName evidence="1">Uncharacterized protein</fullName>
    </submittedName>
</protein>
<dbReference type="RefSeq" id="WP_005960354.1">
    <property type="nucleotide sequence ID" value="NZ_ALKK01000011.1"/>
</dbReference>
<evidence type="ECO:0000313" key="2">
    <source>
        <dbReference type="Proteomes" id="UP000003120"/>
    </source>
</evidence>